<dbReference type="SUPFAM" id="SSF52540">
    <property type="entry name" value="P-loop containing nucleoside triphosphate hydrolases"/>
    <property type="match status" value="2"/>
</dbReference>
<dbReference type="GO" id="GO:0006605">
    <property type="term" value="P:protein targeting"/>
    <property type="evidence" value="ECO:0007669"/>
    <property type="project" value="UniProtKB-UniRule"/>
</dbReference>
<evidence type="ECO:0000256" key="7">
    <source>
        <dbReference type="ARBA" id="ARBA00022840"/>
    </source>
</evidence>
<evidence type="ECO:0000256" key="6">
    <source>
        <dbReference type="ARBA" id="ARBA00022741"/>
    </source>
</evidence>
<dbReference type="InterPro" id="IPR011130">
    <property type="entry name" value="SecA_preprotein_X-link_dom"/>
</dbReference>
<evidence type="ECO:0000256" key="2">
    <source>
        <dbReference type="ARBA" id="ARBA00007650"/>
    </source>
</evidence>
<keyword evidence="18" id="KW-1185">Reference proteome</keyword>
<evidence type="ECO:0000256" key="5">
    <source>
        <dbReference type="ARBA" id="ARBA00022490"/>
    </source>
</evidence>
<evidence type="ECO:0000259" key="15">
    <source>
        <dbReference type="PROSITE" id="PS51194"/>
    </source>
</evidence>
<dbReference type="SUPFAM" id="SSF81767">
    <property type="entry name" value="Pre-protein crosslinking domain of SecA"/>
    <property type="match status" value="1"/>
</dbReference>
<keyword evidence="10 12" id="KW-0811">Translocation</keyword>
<keyword evidence="11 12" id="KW-0472">Membrane</keyword>
<dbReference type="SMART" id="SM00957">
    <property type="entry name" value="SecA_DEAD"/>
    <property type="match status" value="1"/>
</dbReference>
<dbReference type="InterPro" id="IPR036266">
    <property type="entry name" value="SecA_Wing/Scaffold_sf"/>
</dbReference>
<feature type="domain" description="SecA family profile" evidence="16">
    <location>
        <begin position="1"/>
        <end position="574"/>
    </location>
</feature>
<evidence type="ECO:0000256" key="1">
    <source>
        <dbReference type="ARBA" id="ARBA00004170"/>
    </source>
</evidence>
<name>A0A6A0BAA8_9LACT</name>
<keyword evidence="3 12" id="KW-0813">Transport</keyword>
<dbReference type="PROSITE" id="PS51192">
    <property type="entry name" value="HELICASE_ATP_BIND_1"/>
    <property type="match status" value="1"/>
</dbReference>
<dbReference type="InterPro" id="IPR014001">
    <property type="entry name" value="Helicase_ATP-bd"/>
</dbReference>
<evidence type="ECO:0000256" key="4">
    <source>
        <dbReference type="ARBA" id="ARBA00022475"/>
    </source>
</evidence>
<protein>
    <recommendedName>
        <fullName evidence="12">Protein translocase subunit SecA</fullName>
        <ecNumber evidence="12">7.4.2.8</ecNumber>
    </recommendedName>
</protein>
<accession>A0A6A0BAA8</accession>
<comment type="caution">
    <text evidence="17">The sequence shown here is derived from an EMBL/GenBank/DDBJ whole genome shotgun (WGS) entry which is preliminary data.</text>
</comment>
<dbReference type="PROSITE" id="PS51196">
    <property type="entry name" value="SECA_MOTOR_DEAD"/>
    <property type="match status" value="1"/>
</dbReference>
<dbReference type="GO" id="GO:0005524">
    <property type="term" value="F:ATP binding"/>
    <property type="evidence" value="ECO:0007669"/>
    <property type="project" value="UniProtKB-UniRule"/>
</dbReference>
<dbReference type="Proteomes" id="UP000475928">
    <property type="component" value="Unassembled WGS sequence"/>
</dbReference>
<dbReference type="Pfam" id="PF01043">
    <property type="entry name" value="SecA_PP_bind"/>
    <property type="match status" value="1"/>
</dbReference>
<comment type="subcellular location">
    <subcellularLocation>
        <location evidence="12">Cell membrane</location>
        <topology evidence="12">Peripheral membrane protein</topology>
        <orientation evidence="12">Cytoplasmic side</orientation>
    </subcellularLocation>
    <subcellularLocation>
        <location evidence="12">Cytoplasm</location>
    </subcellularLocation>
    <subcellularLocation>
        <location evidence="1">Membrane</location>
        <topology evidence="1">Peripheral membrane protein</topology>
    </subcellularLocation>
    <text evidence="12">Distribution is 50-50.</text>
</comment>
<dbReference type="Pfam" id="PF07516">
    <property type="entry name" value="SecA_SW"/>
    <property type="match status" value="1"/>
</dbReference>
<feature type="coiled-coil region" evidence="13">
    <location>
        <begin position="12"/>
        <end position="39"/>
    </location>
</feature>
<dbReference type="RefSeq" id="WP_172357836.1">
    <property type="nucleotide sequence ID" value="NZ_BLLH01000014.1"/>
</dbReference>
<comment type="similarity">
    <text evidence="2 12">Belongs to the SecA family.</text>
</comment>
<dbReference type="PANTHER" id="PTHR30612">
    <property type="entry name" value="SECA INNER MEMBRANE COMPONENT OF SEC PROTEIN SECRETION SYSTEM"/>
    <property type="match status" value="1"/>
</dbReference>
<evidence type="ECO:0000313" key="18">
    <source>
        <dbReference type="Proteomes" id="UP000475928"/>
    </source>
</evidence>
<feature type="binding site" evidence="12">
    <location>
        <position position="88"/>
    </location>
    <ligand>
        <name>ATP</name>
        <dbReference type="ChEBI" id="CHEBI:30616"/>
    </ligand>
</feature>
<dbReference type="GO" id="GO:0008564">
    <property type="term" value="F:protein-exporting ATPase activity"/>
    <property type="evidence" value="ECO:0007669"/>
    <property type="project" value="UniProtKB-EC"/>
</dbReference>
<evidence type="ECO:0000256" key="10">
    <source>
        <dbReference type="ARBA" id="ARBA00023010"/>
    </source>
</evidence>
<comment type="function">
    <text evidence="12">Part of the Sec protein translocase complex. Interacts with the SecYEG preprotein conducting channel. Has a central role in coupling the hydrolysis of ATP to the transfer of proteins into and across the cell membrane, serving as an ATP-driven molecular motor driving the stepwise translocation of polypeptide chains across the membrane.</text>
</comment>
<dbReference type="PRINTS" id="PR00906">
    <property type="entry name" value="SECA"/>
</dbReference>
<dbReference type="InterPro" id="IPR036670">
    <property type="entry name" value="SecA_X-link_sf"/>
</dbReference>
<dbReference type="GO" id="GO:0031522">
    <property type="term" value="C:cell envelope Sec protein transport complex"/>
    <property type="evidence" value="ECO:0007669"/>
    <property type="project" value="TreeGrafter"/>
</dbReference>
<dbReference type="GO" id="GO:0017038">
    <property type="term" value="P:protein import"/>
    <property type="evidence" value="ECO:0007669"/>
    <property type="project" value="InterPro"/>
</dbReference>
<evidence type="ECO:0000259" key="16">
    <source>
        <dbReference type="PROSITE" id="PS51196"/>
    </source>
</evidence>
<keyword evidence="13" id="KW-0175">Coiled coil</keyword>
<keyword evidence="8 12" id="KW-0653">Protein transport</keyword>
<dbReference type="EC" id="7.4.2.8" evidence="12"/>
<sequence>MFLKDKYDQFTERKVLKQYKKLVEKIRHYENNYKQLSDKEFQKIAFQLKKDANGNFDYIHDEDKIAKSFSVASEAVFRIENKRPYDSQLIGGLALAYGHIAEMKTGEGKTLTAILPTYLMALLGYGSHVITVNEYLAQRDRDEVAKVFEFLGMSVGLSISTTPKDEKKIAYESDVTYTTNSEVGFDLLRDNTTISIENKVLRKEGLYFGIVDEFDQVLVDDSKTPLISAISSEKDQSIYQQTDTFIKTLNNEDYEFDELMNQIRFSDAGAEKANKYFKVDNVYSDKNYVLSNALTQSLQANYTMQKNKDYIVEGTEILIVDISTGRALEGRRLQSGLHQAIEAKEGVPIQAPTITTATITYKNLFKEYKVLTGMTGTVHSIKDTIEETYEKQIIRIPVNKKNKRIDLTPIITTNQSEKIQTIVDLVIEINKTAQPILIGTPTVTESIILSRKFDNLKIKHNLLNAIDNAEEEKIIARAGKFGQITIATNMAARGTDIKISEEVEKIGGLFVVATTFFDNQRIDDQLKGRAARQGQKGTSIVIASLEDDLYKTHGNEGYIQKLKNKNYKLTKVFDSWNNQIRIWHTYELQKISESKMESSRKKDDDIEDNINDGSKFIYDLHKQIAKFNSYAELFQFETDEIDRINEVNYISKKEIQTAPSNSASIDMSLIKNPDLVLFTNQSKRSVYDNLVILAKLEEDIQLNDLETSTENLTEFESQKQMISKTINKVWQEKLEQLLLLKDAVNLRSYAQVVPKDEFLKEFLLVMDTCLLEIFTKSNYKLQIALNSYAANVTQSNRIIKTEVKTSKRINRKIHIL</sequence>
<feature type="binding site" evidence="12">
    <location>
        <position position="496"/>
    </location>
    <ligand>
        <name>ATP</name>
        <dbReference type="ChEBI" id="CHEBI:30616"/>
    </ligand>
</feature>
<dbReference type="InterPro" id="IPR011115">
    <property type="entry name" value="SecA_DEAD"/>
</dbReference>
<dbReference type="PROSITE" id="PS51194">
    <property type="entry name" value="HELICASE_CTER"/>
    <property type="match status" value="1"/>
</dbReference>
<organism evidence="17 18">
    <name type="scientific">Pseudolactococcus insecticola</name>
    <dbReference type="NCBI Taxonomy" id="2709158"/>
    <lineage>
        <taxon>Bacteria</taxon>
        <taxon>Bacillati</taxon>
        <taxon>Bacillota</taxon>
        <taxon>Bacilli</taxon>
        <taxon>Lactobacillales</taxon>
        <taxon>Streptococcaceae</taxon>
        <taxon>Pseudolactococcus</taxon>
    </lineage>
</organism>
<evidence type="ECO:0000256" key="12">
    <source>
        <dbReference type="HAMAP-Rule" id="MF_01382"/>
    </source>
</evidence>
<evidence type="ECO:0000256" key="8">
    <source>
        <dbReference type="ARBA" id="ARBA00022927"/>
    </source>
</evidence>
<feature type="binding site" evidence="12">
    <location>
        <begin position="106"/>
        <end position="110"/>
    </location>
    <ligand>
        <name>ATP</name>
        <dbReference type="ChEBI" id="CHEBI:30616"/>
    </ligand>
</feature>
<comment type="subunit">
    <text evidence="12">Monomer and homodimer. Part of the essential Sec protein translocation apparatus which comprises SecA, SecYEG and auxiliary proteins SecDF. Other proteins may also be involved.</text>
</comment>
<dbReference type="InterPro" id="IPR000185">
    <property type="entry name" value="SecA"/>
</dbReference>
<dbReference type="InterPro" id="IPR011116">
    <property type="entry name" value="SecA_Wing/Scaffold"/>
</dbReference>
<dbReference type="Pfam" id="PF07517">
    <property type="entry name" value="SecA_DEAD"/>
    <property type="match status" value="1"/>
</dbReference>
<keyword evidence="6 12" id="KW-0547">Nucleotide-binding</keyword>
<dbReference type="InterPro" id="IPR044722">
    <property type="entry name" value="SecA_SF2_C"/>
</dbReference>
<dbReference type="AlphaFoldDB" id="A0A6A0BAA8"/>
<dbReference type="CDD" id="cd18803">
    <property type="entry name" value="SF2_C_secA"/>
    <property type="match status" value="1"/>
</dbReference>
<feature type="domain" description="Helicase C-terminal" evidence="15">
    <location>
        <begin position="421"/>
        <end position="573"/>
    </location>
</feature>
<evidence type="ECO:0000256" key="11">
    <source>
        <dbReference type="ARBA" id="ARBA00023136"/>
    </source>
</evidence>
<dbReference type="InterPro" id="IPR027417">
    <property type="entry name" value="P-loop_NTPase"/>
</dbReference>
<dbReference type="HAMAP" id="MF_01382">
    <property type="entry name" value="SecA"/>
    <property type="match status" value="1"/>
</dbReference>
<dbReference type="Gene3D" id="3.40.50.300">
    <property type="entry name" value="P-loop containing nucleotide triphosphate hydrolases"/>
    <property type="match status" value="2"/>
</dbReference>
<gene>
    <name evidence="17" type="primary">secA1</name>
    <name evidence="12" type="synonym">secA</name>
    <name evidence="17" type="ORF">Hs20B_17860</name>
</gene>
<dbReference type="GO" id="GO:0065002">
    <property type="term" value="P:intracellular protein transmembrane transport"/>
    <property type="evidence" value="ECO:0007669"/>
    <property type="project" value="UniProtKB-UniRule"/>
</dbReference>
<keyword evidence="9 12" id="KW-1278">Translocase</keyword>
<evidence type="ECO:0000256" key="13">
    <source>
        <dbReference type="SAM" id="Coils"/>
    </source>
</evidence>
<dbReference type="SUPFAM" id="SSF81886">
    <property type="entry name" value="Helical scaffold and wing domains of SecA"/>
    <property type="match status" value="1"/>
</dbReference>
<dbReference type="FunFam" id="3.40.50.300:FF:000429">
    <property type="entry name" value="Preprotein translocase subunit SecA"/>
    <property type="match status" value="1"/>
</dbReference>
<dbReference type="PANTHER" id="PTHR30612:SF0">
    <property type="entry name" value="CHLOROPLAST PROTEIN-TRANSPORTING ATPASE"/>
    <property type="match status" value="1"/>
</dbReference>
<dbReference type="GO" id="GO:0005886">
    <property type="term" value="C:plasma membrane"/>
    <property type="evidence" value="ECO:0007669"/>
    <property type="project" value="UniProtKB-SubCell"/>
</dbReference>
<reference evidence="17 18" key="1">
    <citation type="submission" date="2020-02" db="EMBL/GenBank/DDBJ databases">
        <title>Draft genome sequence of Lactococcus sp. Hs20B0-1.</title>
        <authorList>
            <person name="Noda S."/>
            <person name="Yuki M."/>
            <person name="Ohkuma M."/>
        </authorList>
    </citation>
    <scope>NUCLEOTIDE SEQUENCE [LARGE SCALE GENOMIC DNA]</scope>
    <source>
        <strain evidence="17 18">Hs20B0-1</strain>
    </source>
</reference>
<dbReference type="Gene3D" id="3.90.1440.10">
    <property type="entry name" value="SecA, preprotein cross-linking domain"/>
    <property type="match status" value="1"/>
</dbReference>
<keyword evidence="5 12" id="KW-0963">Cytoplasm</keyword>
<comment type="catalytic activity">
    <reaction evidence="12">
        <text>ATP + H2O + cellular proteinSide 1 = ADP + phosphate + cellular proteinSide 2.</text>
        <dbReference type="EC" id="7.4.2.8"/>
    </reaction>
</comment>
<dbReference type="SMART" id="SM00958">
    <property type="entry name" value="SecA_PP_bind"/>
    <property type="match status" value="1"/>
</dbReference>
<dbReference type="InterPro" id="IPR001650">
    <property type="entry name" value="Helicase_C-like"/>
</dbReference>
<dbReference type="EMBL" id="BLLH01000014">
    <property type="protein sequence ID" value="GFH41388.1"/>
    <property type="molecule type" value="Genomic_DNA"/>
</dbReference>
<feature type="domain" description="Helicase ATP-binding" evidence="14">
    <location>
        <begin position="90"/>
        <end position="249"/>
    </location>
</feature>
<proteinExistence type="inferred from homology"/>
<dbReference type="InterPro" id="IPR014018">
    <property type="entry name" value="SecA_motor_DEAD"/>
</dbReference>
<dbReference type="CDD" id="cd17928">
    <property type="entry name" value="DEXDc_SecA"/>
    <property type="match status" value="1"/>
</dbReference>
<keyword evidence="7 12" id="KW-0067">ATP-binding</keyword>
<keyword evidence="4 12" id="KW-1003">Cell membrane</keyword>
<dbReference type="Pfam" id="PF21090">
    <property type="entry name" value="P-loop_SecA"/>
    <property type="match status" value="1"/>
</dbReference>
<evidence type="ECO:0000259" key="14">
    <source>
        <dbReference type="PROSITE" id="PS51192"/>
    </source>
</evidence>
<dbReference type="GO" id="GO:0005829">
    <property type="term" value="C:cytosol"/>
    <property type="evidence" value="ECO:0007669"/>
    <property type="project" value="TreeGrafter"/>
</dbReference>
<dbReference type="GO" id="GO:0043952">
    <property type="term" value="P:protein transport by the Sec complex"/>
    <property type="evidence" value="ECO:0007669"/>
    <property type="project" value="TreeGrafter"/>
</dbReference>
<evidence type="ECO:0000256" key="3">
    <source>
        <dbReference type="ARBA" id="ARBA00022448"/>
    </source>
</evidence>
<evidence type="ECO:0000256" key="9">
    <source>
        <dbReference type="ARBA" id="ARBA00022967"/>
    </source>
</evidence>
<evidence type="ECO:0000313" key="17">
    <source>
        <dbReference type="EMBL" id="GFH41388.1"/>
    </source>
</evidence>